<evidence type="ECO:0000256" key="1">
    <source>
        <dbReference type="SAM" id="MobiDB-lite"/>
    </source>
</evidence>
<proteinExistence type="predicted"/>
<name>A0A2V0PBM1_9CHLO</name>
<feature type="region of interest" description="Disordered" evidence="1">
    <location>
        <begin position="446"/>
        <end position="468"/>
    </location>
</feature>
<keyword evidence="3" id="KW-1185">Reference proteome</keyword>
<evidence type="ECO:0000313" key="3">
    <source>
        <dbReference type="Proteomes" id="UP000247498"/>
    </source>
</evidence>
<gene>
    <name evidence="2" type="ORF">Rsub_08324</name>
</gene>
<feature type="compositionally biased region" description="Gly residues" evidence="1">
    <location>
        <begin position="457"/>
        <end position="468"/>
    </location>
</feature>
<protein>
    <submittedName>
        <fullName evidence="2">Uncharacterized protein</fullName>
    </submittedName>
</protein>
<accession>A0A2V0PBM1</accession>
<dbReference type="AlphaFoldDB" id="A0A2V0PBM1"/>
<dbReference type="Proteomes" id="UP000247498">
    <property type="component" value="Unassembled WGS sequence"/>
</dbReference>
<dbReference type="InParanoid" id="A0A2V0PBM1"/>
<feature type="region of interest" description="Disordered" evidence="1">
    <location>
        <begin position="198"/>
        <end position="242"/>
    </location>
</feature>
<dbReference type="EMBL" id="BDRX01000062">
    <property type="protein sequence ID" value="GBF95293.1"/>
    <property type="molecule type" value="Genomic_DNA"/>
</dbReference>
<feature type="region of interest" description="Disordered" evidence="1">
    <location>
        <begin position="264"/>
        <end position="288"/>
    </location>
</feature>
<reference evidence="2 3" key="1">
    <citation type="journal article" date="2018" name="Sci. Rep.">
        <title>Raphidocelis subcapitata (=Pseudokirchneriella subcapitata) provides an insight into genome evolution and environmental adaptations in the Sphaeropleales.</title>
        <authorList>
            <person name="Suzuki S."/>
            <person name="Yamaguchi H."/>
            <person name="Nakajima N."/>
            <person name="Kawachi M."/>
        </authorList>
    </citation>
    <scope>NUCLEOTIDE SEQUENCE [LARGE SCALE GENOMIC DNA]</scope>
    <source>
        <strain evidence="2 3">NIES-35</strain>
    </source>
</reference>
<sequence>MALEDIPQAWARLAAAGDLEDAISAARAFFEAANDAVLEEDAPFVAEVVLTGPDGIVDFLGRSFRTHQRPGAELRARLLEFLSRLWEALGPARLGPELGAAAAAAAATCARLGWEEAAAKARVAAFDSAALLLQWQLEGRLPAGCGPIAADPLGAARQARDRYLRDKDLRGKSPKATVRNALLRYFALLLQLARAQQGGQPGQQQGQGQQQQGQQQGQGQQQPGGRERTPGAAGSPPEGEAAAPALAELASFLRDECCRVLGIGGGGGGGDGGGDGGGGGGGERARGGAAELEGALEGLTAAMGLLPAEALADVEPRAVKTAHSMLVELLGRIRTRQPVSKYAPFVAAARLLAAAAPRAAPRLLPELPGGGEPATPEAMVELLTTLRRELAHKGTSHAASDASAALIRSLAAVLSGRAPTSPPLPPAARSAAVRRLASHLLRKTASWGDDQSSTAATGGGGGGGGGGATGWRTVRDVCQGLDALMPAIASLWGAEVGLLEFFGG</sequence>
<comment type="caution">
    <text evidence="2">The sequence shown here is derived from an EMBL/GenBank/DDBJ whole genome shotgun (WGS) entry which is preliminary data.</text>
</comment>
<organism evidence="2 3">
    <name type="scientific">Raphidocelis subcapitata</name>
    <dbReference type="NCBI Taxonomy" id="307507"/>
    <lineage>
        <taxon>Eukaryota</taxon>
        <taxon>Viridiplantae</taxon>
        <taxon>Chlorophyta</taxon>
        <taxon>core chlorophytes</taxon>
        <taxon>Chlorophyceae</taxon>
        <taxon>CS clade</taxon>
        <taxon>Sphaeropleales</taxon>
        <taxon>Selenastraceae</taxon>
        <taxon>Raphidocelis</taxon>
    </lineage>
</organism>
<evidence type="ECO:0000313" key="2">
    <source>
        <dbReference type="EMBL" id="GBF95293.1"/>
    </source>
</evidence>
<feature type="compositionally biased region" description="Gly residues" evidence="1">
    <location>
        <begin position="264"/>
        <end position="282"/>
    </location>
</feature>